<keyword evidence="1" id="KW-0812">Transmembrane</keyword>
<gene>
    <name evidence="2" type="ORF">AHMF7605_09740</name>
</gene>
<feature type="transmembrane region" description="Helical" evidence="1">
    <location>
        <begin position="233"/>
        <end position="252"/>
    </location>
</feature>
<feature type="transmembrane region" description="Helical" evidence="1">
    <location>
        <begin position="173"/>
        <end position="193"/>
    </location>
</feature>
<proteinExistence type="predicted"/>
<accession>A0A2T2YE70</accession>
<name>A0A2T2YE70_9BACT</name>
<keyword evidence="3" id="KW-1185">Reference proteome</keyword>
<dbReference type="RefSeq" id="WP_106928752.1">
    <property type="nucleotide sequence ID" value="NZ_PYFT01000001.1"/>
</dbReference>
<feature type="transmembrane region" description="Helical" evidence="1">
    <location>
        <begin position="147"/>
        <end position="166"/>
    </location>
</feature>
<evidence type="ECO:0000256" key="1">
    <source>
        <dbReference type="SAM" id="Phobius"/>
    </source>
</evidence>
<keyword evidence="1" id="KW-1133">Transmembrane helix</keyword>
<evidence type="ECO:0000313" key="2">
    <source>
        <dbReference type="EMBL" id="PSR53783.1"/>
    </source>
</evidence>
<keyword evidence="1" id="KW-0472">Membrane</keyword>
<organism evidence="2 3">
    <name type="scientific">Adhaeribacter arboris</name>
    <dbReference type="NCBI Taxonomy" id="2072846"/>
    <lineage>
        <taxon>Bacteria</taxon>
        <taxon>Pseudomonadati</taxon>
        <taxon>Bacteroidota</taxon>
        <taxon>Cytophagia</taxon>
        <taxon>Cytophagales</taxon>
        <taxon>Hymenobacteraceae</taxon>
        <taxon>Adhaeribacter</taxon>
    </lineage>
</organism>
<dbReference type="OrthoDB" id="1452202at2"/>
<sequence length="257" mass="29008">MSRLLITELRKLFPYRTFWTILLLFTGLLFLFVYLGSKIELNGQAAGPKLYSFPDIWLKLAYIASYFNLLLGILIIIIITDEYSFRTLRQQVIDGWFKRDIVLAKLLVILVMAAFGTCVLLGLGLFFGLSYSPVTPGSQVVQDLRHLIFYFVQAVGYMSLAMLFAFLIRKNGLAIIAFLVYAKIIEPIIHSRFPDEVDQYFPMKVLSSLTPMPGRDILESLTGPALALTPTAALLPAIGYIGVFSILAYLILKYRDL</sequence>
<feature type="transmembrane region" description="Helical" evidence="1">
    <location>
        <begin position="56"/>
        <end position="80"/>
    </location>
</feature>
<feature type="transmembrane region" description="Helical" evidence="1">
    <location>
        <begin position="12"/>
        <end position="36"/>
    </location>
</feature>
<dbReference type="Proteomes" id="UP000240357">
    <property type="component" value="Unassembled WGS sequence"/>
</dbReference>
<dbReference type="EMBL" id="PYFT01000001">
    <property type="protein sequence ID" value="PSR53783.1"/>
    <property type="molecule type" value="Genomic_DNA"/>
</dbReference>
<dbReference type="AlphaFoldDB" id="A0A2T2YE70"/>
<reference evidence="2 3" key="1">
    <citation type="submission" date="2018-03" db="EMBL/GenBank/DDBJ databases">
        <title>Adhaeribacter sp. HMF7605 Genome sequencing and assembly.</title>
        <authorList>
            <person name="Kang H."/>
            <person name="Kang J."/>
            <person name="Cha I."/>
            <person name="Kim H."/>
            <person name="Joh K."/>
        </authorList>
    </citation>
    <scope>NUCLEOTIDE SEQUENCE [LARGE SCALE GENOMIC DNA]</scope>
    <source>
        <strain evidence="2 3">HMF7605</strain>
    </source>
</reference>
<dbReference type="GO" id="GO:0140359">
    <property type="term" value="F:ABC-type transporter activity"/>
    <property type="evidence" value="ECO:0007669"/>
    <property type="project" value="InterPro"/>
</dbReference>
<comment type="caution">
    <text evidence="2">The sequence shown here is derived from an EMBL/GenBank/DDBJ whole genome shotgun (WGS) entry which is preliminary data.</text>
</comment>
<feature type="transmembrane region" description="Helical" evidence="1">
    <location>
        <begin position="101"/>
        <end position="127"/>
    </location>
</feature>
<dbReference type="GO" id="GO:0005886">
    <property type="term" value="C:plasma membrane"/>
    <property type="evidence" value="ECO:0007669"/>
    <property type="project" value="UniProtKB-SubCell"/>
</dbReference>
<dbReference type="PANTHER" id="PTHR37305">
    <property type="entry name" value="INTEGRAL MEMBRANE PROTEIN-RELATED"/>
    <property type="match status" value="1"/>
</dbReference>
<protein>
    <submittedName>
        <fullName evidence="2">ABC transporter permease</fullName>
    </submittedName>
</protein>
<evidence type="ECO:0000313" key="3">
    <source>
        <dbReference type="Proteomes" id="UP000240357"/>
    </source>
</evidence>
<dbReference type="PANTHER" id="PTHR37305:SF1">
    <property type="entry name" value="MEMBRANE PROTEIN"/>
    <property type="match status" value="1"/>
</dbReference>